<dbReference type="PANTHER" id="PTHR20905:SF28">
    <property type="entry name" value="GH28833P-RELATED"/>
    <property type="match status" value="1"/>
</dbReference>
<name>A0A9P0ASB7_BRAAE</name>
<evidence type="ECO:0000313" key="1">
    <source>
        <dbReference type="EMBL" id="CAH0546839.1"/>
    </source>
</evidence>
<dbReference type="GO" id="GO:0008080">
    <property type="term" value="F:N-acetyltransferase activity"/>
    <property type="evidence" value="ECO:0007669"/>
    <property type="project" value="TreeGrafter"/>
</dbReference>
<accession>A0A9P0ASB7</accession>
<keyword evidence="2" id="KW-1185">Reference proteome</keyword>
<dbReference type="Gene3D" id="3.40.630.30">
    <property type="match status" value="1"/>
</dbReference>
<organism evidence="1 2">
    <name type="scientific">Brassicogethes aeneus</name>
    <name type="common">Rape pollen beetle</name>
    <name type="synonym">Meligethes aeneus</name>
    <dbReference type="NCBI Taxonomy" id="1431903"/>
    <lineage>
        <taxon>Eukaryota</taxon>
        <taxon>Metazoa</taxon>
        <taxon>Ecdysozoa</taxon>
        <taxon>Arthropoda</taxon>
        <taxon>Hexapoda</taxon>
        <taxon>Insecta</taxon>
        <taxon>Pterygota</taxon>
        <taxon>Neoptera</taxon>
        <taxon>Endopterygota</taxon>
        <taxon>Coleoptera</taxon>
        <taxon>Polyphaga</taxon>
        <taxon>Cucujiformia</taxon>
        <taxon>Nitidulidae</taxon>
        <taxon>Meligethinae</taxon>
        <taxon>Brassicogethes</taxon>
    </lineage>
</organism>
<dbReference type="OrthoDB" id="8191594at2759"/>
<dbReference type="PANTHER" id="PTHR20905">
    <property type="entry name" value="N-ACETYLTRANSFERASE-RELATED"/>
    <property type="match status" value="1"/>
</dbReference>
<protein>
    <recommendedName>
        <fullName evidence="3">N-acetyltransferase domain-containing protein</fullName>
    </recommendedName>
</protein>
<sequence>MDLRHNLNEKIRYQSLTKEYLPSALECMKNSFYKYENVCNAVGLPHHPEAISELEELTLRTANDGLSVIAIDTKENIVCGVSFNKVQVKNNEAEGTYFENFAKNCKYSSSRGVVQYMKDADSICDLFEYCNVDCILEIMFLATLPEYTSKGIATKLCELSIDLVKKLKQEINVKQSMDGQEIPLEPIPKIAAALFTSNISQRVGRKLNFQIAATDSYDKYFYKGVAFSNVIGPTTPYFTLEFKVIE</sequence>
<dbReference type="Proteomes" id="UP001154078">
    <property type="component" value="Chromosome 1"/>
</dbReference>
<dbReference type="EMBL" id="OV121132">
    <property type="protein sequence ID" value="CAH0546839.1"/>
    <property type="molecule type" value="Genomic_DNA"/>
</dbReference>
<evidence type="ECO:0008006" key="3">
    <source>
        <dbReference type="Google" id="ProtNLM"/>
    </source>
</evidence>
<dbReference type="SUPFAM" id="SSF55729">
    <property type="entry name" value="Acyl-CoA N-acyltransferases (Nat)"/>
    <property type="match status" value="1"/>
</dbReference>
<reference evidence="1" key="1">
    <citation type="submission" date="2021-12" db="EMBL/GenBank/DDBJ databases">
        <authorList>
            <person name="King R."/>
        </authorList>
    </citation>
    <scope>NUCLEOTIDE SEQUENCE</scope>
</reference>
<evidence type="ECO:0000313" key="2">
    <source>
        <dbReference type="Proteomes" id="UP001154078"/>
    </source>
</evidence>
<proteinExistence type="predicted"/>
<dbReference type="AlphaFoldDB" id="A0A9P0ASB7"/>
<dbReference type="CDD" id="cd04301">
    <property type="entry name" value="NAT_SF"/>
    <property type="match status" value="1"/>
</dbReference>
<gene>
    <name evidence="1" type="ORF">MELIAE_LOCUS925</name>
</gene>
<dbReference type="InterPro" id="IPR016181">
    <property type="entry name" value="Acyl_CoA_acyltransferase"/>
</dbReference>